<keyword evidence="8" id="KW-0539">Nucleus</keyword>
<keyword evidence="6" id="KW-0010">Activator</keyword>
<dbReference type="PANTHER" id="PTHR13512:SF2">
    <property type="entry name" value="MEDIATOR OF RNA POLYMERASE II TRANSCRIPTION SUBUNIT 28"/>
    <property type="match status" value="1"/>
</dbReference>
<accession>A0A2A4K840</accession>
<comment type="similarity">
    <text evidence="2">Belongs to the Mediator complex subunit 28 family.</text>
</comment>
<evidence type="ECO:0000256" key="1">
    <source>
        <dbReference type="ARBA" id="ARBA00004123"/>
    </source>
</evidence>
<gene>
    <name evidence="10" type="ORF">B5V51_11626</name>
</gene>
<dbReference type="InterPro" id="IPR021640">
    <property type="entry name" value="Mediator_Med28"/>
</dbReference>
<dbReference type="GO" id="GO:0016592">
    <property type="term" value="C:mediator complex"/>
    <property type="evidence" value="ECO:0007669"/>
    <property type="project" value="TreeGrafter"/>
</dbReference>
<sequence length="178" mass="19914">MEACLNVLTKQEASPCVEKEEVKVEVERFIDLARQMEAFFLQKRFLLSAMRPELLVKEDNNELKCELQRKEELLRRHYDKISQWQNLLADLQGHTVYNKCQQQSAQAPPAVQQAPAPQHVVQQSVQMQNSLAQGMFLAGGRGAYAGTPLQGPLAYLEKTATNIGRGASPEYGGSMTPP</sequence>
<dbReference type="PANTHER" id="PTHR13512">
    <property type="entry name" value="MEDIATOR COMPLEX SUBUNIT 28"/>
    <property type="match status" value="1"/>
</dbReference>
<organism evidence="10">
    <name type="scientific">Heliothis virescens</name>
    <name type="common">Tobacco budworm moth</name>
    <dbReference type="NCBI Taxonomy" id="7102"/>
    <lineage>
        <taxon>Eukaryota</taxon>
        <taxon>Metazoa</taxon>
        <taxon>Ecdysozoa</taxon>
        <taxon>Arthropoda</taxon>
        <taxon>Hexapoda</taxon>
        <taxon>Insecta</taxon>
        <taxon>Pterygota</taxon>
        <taxon>Neoptera</taxon>
        <taxon>Endopterygota</taxon>
        <taxon>Lepidoptera</taxon>
        <taxon>Glossata</taxon>
        <taxon>Ditrysia</taxon>
        <taxon>Noctuoidea</taxon>
        <taxon>Noctuidae</taxon>
        <taxon>Heliothinae</taxon>
        <taxon>Heliothis</taxon>
    </lineage>
</organism>
<keyword evidence="5" id="KW-0175">Coiled coil</keyword>
<keyword evidence="7" id="KW-0804">Transcription</keyword>
<name>A0A2A4K840_HELVI</name>
<dbReference type="STRING" id="7102.A0A2A4K840"/>
<evidence type="ECO:0000256" key="5">
    <source>
        <dbReference type="ARBA" id="ARBA00023054"/>
    </source>
</evidence>
<evidence type="ECO:0000256" key="9">
    <source>
        <dbReference type="ARBA" id="ARBA00031964"/>
    </source>
</evidence>
<reference evidence="10" key="1">
    <citation type="submission" date="2017-09" db="EMBL/GenBank/DDBJ databases">
        <title>Contemporary evolution of a Lepidopteran species, Heliothis virescens, in response to modern agricultural practices.</title>
        <authorList>
            <person name="Fritz M.L."/>
            <person name="Deyonke A.M."/>
            <person name="Papanicolaou A."/>
            <person name="Micinski S."/>
            <person name="Westbrook J."/>
            <person name="Gould F."/>
        </authorList>
    </citation>
    <scope>NUCLEOTIDE SEQUENCE [LARGE SCALE GENOMIC DNA]</scope>
    <source>
        <strain evidence="10">HvINT-</strain>
        <tissue evidence="10">Whole body</tissue>
    </source>
</reference>
<comment type="subcellular location">
    <subcellularLocation>
        <location evidence="1">Nucleus</location>
    </subcellularLocation>
</comment>
<evidence type="ECO:0000313" key="10">
    <source>
        <dbReference type="EMBL" id="PCG80064.1"/>
    </source>
</evidence>
<evidence type="ECO:0000256" key="8">
    <source>
        <dbReference type="ARBA" id="ARBA00023242"/>
    </source>
</evidence>
<protein>
    <recommendedName>
        <fullName evidence="3">Mediator of RNA polymerase II transcription subunit 28</fullName>
    </recommendedName>
    <alternativeName>
        <fullName evidence="9">Mediator complex subunit 28</fullName>
    </alternativeName>
</protein>
<evidence type="ECO:0000256" key="3">
    <source>
        <dbReference type="ARBA" id="ARBA00019683"/>
    </source>
</evidence>
<comment type="caution">
    <text evidence="10">The sequence shown here is derived from an EMBL/GenBank/DDBJ whole genome shotgun (WGS) entry which is preliminary data.</text>
</comment>
<evidence type="ECO:0000256" key="2">
    <source>
        <dbReference type="ARBA" id="ARBA00005571"/>
    </source>
</evidence>
<keyword evidence="4" id="KW-0805">Transcription regulation</keyword>
<proteinExistence type="inferred from homology"/>
<dbReference type="AlphaFoldDB" id="A0A2A4K840"/>
<evidence type="ECO:0000256" key="4">
    <source>
        <dbReference type="ARBA" id="ARBA00023015"/>
    </source>
</evidence>
<dbReference type="EMBL" id="NWSH01000060">
    <property type="protein sequence ID" value="PCG80064.1"/>
    <property type="molecule type" value="Genomic_DNA"/>
</dbReference>
<evidence type="ECO:0000256" key="7">
    <source>
        <dbReference type="ARBA" id="ARBA00023163"/>
    </source>
</evidence>
<dbReference type="Pfam" id="PF11594">
    <property type="entry name" value="Med28"/>
    <property type="match status" value="1"/>
</dbReference>
<evidence type="ECO:0000256" key="6">
    <source>
        <dbReference type="ARBA" id="ARBA00023159"/>
    </source>
</evidence>